<sequence length="388" mass="45179">MEHSLGCDRTKLQELKVYFIPDILNKMHERQALVDFSKAHIKRFSNVCIVLNLEPIWGLPRVECKVYEFEPLTRDLLFQYQYVKNQTTGKWDLRKQPCPPIAMIEVENMDRQIYDQYLTDVADNYLGEFAGRFYKSEQDDFCARLLHLMVQYHRASGPNDEEKSLLHEIFRLLVATYIMGRSITIPRSQWPRLTKLKSHAHSSPSWATHISPRMTNKQLKYLWSSLFNSAMDSVLKRLQQSLRSSNGDKKWTSAFCAFLGLAMCFEDVQRTVHVFCESDAKDGLCAQDVADRRAEDTCRATDEKFRFMAALFRAKHSRFNPFRPGPAREKIGPAARGLVEGVEELVREKSEFLQERQHQEILAANQGRYTARLLARFLLPFWGPSREV</sequence>
<evidence type="ECO:0000313" key="1">
    <source>
        <dbReference type="EMBL" id="KAF2405621.1"/>
    </source>
</evidence>
<dbReference type="PANTHER" id="PTHR35392">
    <property type="entry name" value="ZN(II)2CYS6 TRANSCRIPTION FACTOR (EUROFUNG)-RELATED-RELATED"/>
    <property type="match status" value="1"/>
</dbReference>
<organism evidence="1 2">
    <name type="scientific">Trichodelitschia bisporula</name>
    <dbReference type="NCBI Taxonomy" id="703511"/>
    <lineage>
        <taxon>Eukaryota</taxon>
        <taxon>Fungi</taxon>
        <taxon>Dikarya</taxon>
        <taxon>Ascomycota</taxon>
        <taxon>Pezizomycotina</taxon>
        <taxon>Dothideomycetes</taxon>
        <taxon>Dothideomycetes incertae sedis</taxon>
        <taxon>Phaeotrichales</taxon>
        <taxon>Phaeotrichaceae</taxon>
        <taxon>Trichodelitschia</taxon>
    </lineage>
</organism>
<evidence type="ECO:0000313" key="2">
    <source>
        <dbReference type="Proteomes" id="UP000799640"/>
    </source>
</evidence>
<dbReference type="InterPro" id="IPR052973">
    <property type="entry name" value="Fungal_sec-metab_reg_TF"/>
</dbReference>
<keyword evidence="2" id="KW-1185">Reference proteome</keyword>
<dbReference type="PANTHER" id="PTHR35392:SF1">
    <property type="entry name" value="ZN(II)2CYS6 TRANSCRIPTION FACTOR (EUROFUNG)"/>
    <property type="match status" value="1"/>
</dbReference>
<dbReference type="OrthoDB" id="4226666at2759"/>
<accession>A0A6G1IBQ1</accession>
<proteinExistence type="predicted"/>
<protein>
    <submittedName>
        <fullName evidence="1">Uncharacterized protein</fullName>
    </submittedName>
</protein>
<gene>
    <name evidence="1" type="ORF">EJ06DRAFT_526134</name>
</gene>
<dbReference type="Proteomes" id="UP000799640">
    <property type="component" value="Unassembled WGS sequence"/>
</dbReference>
<name>A0A6G1IBQ1_9PEZI</name>
<reference evidence="1" key="1">
    <citation type="journal article" date="2020" name="Stud. Mycol.">
        <title>101 Dothideomycetes genomes: a test case for predicting lifestyles and emergence of pathogens.</title>
        <authorList>
            <person name="Haridas S."/>
            <person name="Albert R."/>
            <person name="Binder M."/>
            <person name="Bloem J."/>
            <person name="Labutti K."/>
            <person name="Salamov A."/>
            <person name="Andreopoulos B."/>
            <person name="Baker S."/>
            <person name="Barry K."/>
            <person name="Bills G."/>
            <person name="Bluhm B."/>
            <person name="Cannon C."/>
            <person name="Castanera R."/>
            <person name="Culley D."/>
            <person name="Daum C."/>
            <person name="Ezra D."/>
            <person name="Gonzalez J."/>
            <person name="Henrissat B."/>
            <person name="Kuo A."/>
            <person name="Liang C."/>
            <person name="Lipzen A."/>
            <person name="Lutzoni F."/>
            <person name="Magnuson J."/>
            <person name="Mondo S."/>
            <person name="Nolan M."/>
            <person name="Ohm R."/>
            <person name="Pangilinan J."/>
            <person name="Park H.-J."/>
            <person name="Ramirez L."/>
            <person name="Alfaro M."/>
            <person name="Sun H."/>
            <person name="Tritt A."/>
            <person name="Yoshinaga Y."/>
            <person name="Zwiers L.-H."/>
            <person name="Turgeon B."/>
            <person name="Goodwin S."/>
            <person name="Spatafora J."/>
            <person name="Crous P."/>
            <person name="Grigoriev I."/>
        </authorList>
    </citation>
    <scope>NUCLEOTIDE SEQUENCE</scope>
    <source>
        <strain evidence="1">CBS 262.69</strain>
    </source>
</reference>
<dbReference type="EMBL" id="ML996687">
    <property type="protein sequence ID" value="KAF2405621.1"/>
    <property type="molecule type" value="Genomic_DNA"/>
</dbReference>
<dbReference type="AlphaFoldDB" id="A0A6G1IBQ1"/>